<keyword evidence="5" id="KW-1185">Reference proteome</keyword>
<dbReference type="Proteomes" id="UP000434957">
    <property type="component" value="Unassembled WGS sequence"/>
</dbReference>
<protein>
    <submittedName>
        <fullName evidence="2">Uncharacterized protein</fullName>
    </submittedName>
</protein>
<organism evidence="2 6">
    <name type="scientific">Phytophthora rubi</name>
    <dbReference type="NCBI Taxonomy" id="129364"/>
    <lineage>
        <taxon>Eukaryota</taxon>
        <taxon>Sar</taxon>
        <taxon>Stramenopiles</taxon>
        <taxon>Oomycota</taxon>
        <taxon>Peronosporomycetes</taxon>
        <taxon>Peronosporales</taxon>
        <taxon>Peronosporaceae</taxon>
        <taxon>Phytophthora</taxon>
    </lineage>
</organism>
<comment type="caution">
    <text evidence="2">The sequence shown here is derived from an EMBL/GenBank/DDBJ whole genome shotgun (WGS) entry which is preliminary data.</text>
</comment>
<evidence type="ECO:0000313" key="4">
    <source>
        <dbReference type="Proteomes" id="UP000429607"/>
    </source>
</evidence>
<gene>
    <name evidence="1" type="ORF">PR001_g33465</name>
    <name evidence="2" type="ORF">PR002_g13616</name>
    <name evidence="3" type="ORF">PR003_g34397</name>
</gene>
<proteinExistence type="predicted"/>
<evidence type="ECO:0000313" key="6">
    <source>
        <dbReference type="Proteomes" id="UP000435112"/>
    </source>
</evidence>
<dbReference type="EMBL" id="QXFU01000908">
    <property type="protein sequence ID" value="KAE9016597.1"/>
    <property type="molecule type" value="Genomic_DNA"/>
</dbReference>
<accession>A0A6A3LF88</accession>
<sequence length="81" mass="8933">MHQAGVGQVGPASSGWRSHSCSQWACGMVVVAFDACASAAVVWHWSASRVCWRGQGQRRRVCSCRCSRRCWPSVAMKRSSF</sequence>
<evidence type="ECO:0000313" key="1">
    <source>
        <dbReference type="EMBL" id="KAE8952042.1"/>
    </source>
</evidence>
<dbReference type="Proteomes" id="UP000435112">
    <property type="component" value="Unassembled WGS sequence"/>
</dbReference>
<name>A0A6A3LF88_9STRA</name>
<dbReference type="OrthoDB" id="10379649at2759"/>
<dbReference type="AlphaFoldDB" id="A0A6A3LF88"/>
<evidence type="ECO:0000313" key="3">
    <source>
        <dbReference type="EMBL" id="KAE9260379.1"/>
    </source>
</evidence>
<dbReference type="Proteomes" id="UP000429607">
    <property type="component" value="Unassembled WGS sequence"/>
</dbReference>
<dbReference type="EMBL" id="QXFT01011318">
    <property type="protein sequence ID" value="KAE9260379.1"/>
    <property type="molecule type" value="Genomic_DNA"/>
</dbReference>
<evidence type="ECO:0000313" key="2">
    <source>
        <dbReference type="EMBL" id="KAE9016597.1"/>
    </source>
</evidence>
<reference evidence="4 6" key="1">
    <citation type="submission" date="2018-09" db="EMBL/GenBank/DDBJ databases">
        <title>Genomic investigation of the strawberry pathogen Phytophthora fragariae indicates pathogenicity is determined by transcriptional variation in three key races.</title>
        <authorList>
            <person name="Adams T.M."/>
            <person name="Armitage A.D."/>
            <person name="Sobczyk M.K."/>
            <person name="Bates H.J."/>
            <person name="Dunwell J.M."/>
            <person name="Nellist C.F."/>
            <person name="Harrison R.J."/>
        </authorList>
    </citation>
    <scope>NUCLEOTIDE SEQUENCE [LARGE SCALE GENOMIC DNA]</scope>
    <source>
        <strain evidence="1 4">SCRP249</strain>
        <strain evidence="2 6">SCRP324</strain>
        <strain evidence="3 5">SCRP333</strain>
    </source>
</reference>
<dbReference type="EMBL" id="QXFV01012070">
    <property type="protein sequence ID" value="KAE8952042.1"/>
    <property type="molecule type" value="Genomic_DNA"/>
</dbReference>
<evidence type="ECO:0000313" key="5">
    <source>
        <dbReference type="Proteomes" id="UP000434957"/>
    </source>
</evidence>